<dbReference type="EMBL" id="GGEC01082580">
    <property type="protein sequence ID" value="MBX63064.1"/>
    <property type="molecule type" value="Transcribed_RNA"/>
</dbReference>
<reference evidence="1" key="1">
    <citation type="submission" date="2018-02" db="EMBL/GenBank/DDBJ databases">
        <title>Rhizophora mucronata_Transcriptome.</title>
        <authorList>
            <person name="Meera S.P."/>
            <person name="Sreeshan A."/>
            <person name="Augustine A."/>
        </authorList>
    </citation>
    <scope>NUCLEOTIDE SEQUENCE</scope>
    <source>
        <tissue evidence="1">Leaf</tissue>
    </source>
</reference>
<proteinExistence type="predicted"/>
<accession>A0A2P2Q7Y6</accession>
<protein>
    <submittedName>
        <fullName evidence="1">Uncharacterized protein</fullName>
    </submittedName>
</protein>
<organism evidence="1">
    <name type="scientific">Rhizophora mucronata</name>
    <name type="common">Asiatic mangrove</name>
    <dbReference type="NCBI Taxonomy" id="61149"/>
    <lineage>
        <taxon>Eukaryota</taxon>
        <taxon>Viridiplantae</taxon>
        <taxon>Streptophyta</taxon>
        <taxon>Embryophyta</taxon>
        <taxon>Tracheophyta</taxon>
        <taxon>Spermatophyta</taxon>
        <taxon>Magnoliopsida</taxon>
        <taxon>eudicotyledons</taxon>
        <taxon>Gunneridae</taxon>
        <taxon>Pentapetalae</taxon>
        <taxon>rosids</taxon>
        <taxon>fabids</taxon>
        <taxon>Malpighiales</taxon>
        <taxon>Rhizophoraceae</taxon>
        <taxon>Rhizophora</taxon>
    </lineage>
</organism>
<sequence>MTLCERKENFFIFE</sequence>
<name>A0A2P2Q7Y6_RHIMU</name>
<evidence type="ECO:0000313" key="1">
    <source>
        <dbReference type="EMBL" id="MBX63064.1"/>
    </source>
</evidence>